<organism evidence="2 3">
    <name type="scientific">Thalassotalea fonticola</name>
    <dbReference type="NCBI Taxonomy" id="3065649"/>
    <lineage>
        <taxon>Bacteria</taxon>
        <taxon>Pseudomonadati</taxon>
        <taxon>Pseudomonadota</taxon>
        <taxon>Gammaproteobacteria</taxon>
        <taxon>Alteromonadales</taxon>
        <taxon>Colwelliaceae</taxon>
        <taxon>Thalassotalea</taxon>
    </lineage>
</organism>
<keyword evidence="3" id="KW-1185">Reference proteome</keyword>
<name>A0ABZ0GRL5_9GAMM</name>
<feature type="transmembrane region" description="Helical" evidence="1">
    <location>
        <begin position="70"/>
        <end position="91"/>
    </location>
</feature>
<proteinExistence type="predicted"/>
<evidence type="ECO:0000256" key="1">
    <source>
        <dbReference type="SAM" id="Phobius"/>
    </source>
</evidence>
<sequence>MSEVSTVEKTNKSLGMKIISFIVKAVIFIVVVGAIAKALSFLGEIHGKDLPESYFSDGYPTILGLLDSEIFMGLIFFITLSVFAYIGYLLWELHEVAVHKAEANASPQLQLVFALSLCGLFIHKAWWVLAIIIAFTSWSHIGDWLSNIIHKDNRSAEDNKENK</sequence>
<keyword evidence="1" id="KW-0472">Membrane</keyword>
<keyword evidence="1" id="KW-0812">Transmembrane</keyword>
<accession>A0ABZ0GRL5</accession>
<reference evidence="2 3" key="1">
    <citation type="submission" date="2023-09" db="EMBL/GenBank/DDBJ databases">
        <authorList>
            <person name="Qi X."/>
        </authorList>
    </citation>
    <scope>NUCLEOTIDE SEQUENCE [LARGE SCALE GENOMIC DNA]</scope>
    <source>
        <strain evidence="2 3">S1-1</strain>
    </source>
</reference>
<gene>
    <name evidence="2" type="ORF">RI844_05025</name>
</gene>
<dbReference type="EMBL" id="CP136600">
    <property type="protein sequence ID" value="WOH38582.1"/>
    <property type="molecule type" value="Genomic_DNA"/>
</dbReference>
<evidence type="ECO:0000313" key="3">
    <source>
        <dbReference type="Proteomes" id="UP001301442"/>
    </source>
</evidence>
<feature type="transmembrane region" description="Helical" evidence="1">
    <location>
        <begin position="111"/>
        <end position="135"/>
    </location>
</feature>
<dbReference type="RefSeq" id="WP_348397351.1">
    <property type="nucleotide sequence ID" value="NZ_CP136600.1"/>
</dbReference>
<feature type="transmembrane region" description="Helical" evidence="1">
    <location>
        <begin position="21"/>
        <end position="42"/>
    </location>
</feature>
<protein>
    <submittedName>
        <fullName evidence="2">Magnesium transporter</fullName>
    </submittedName>
</protein>
<dbReference type="Proteomes" id="UP001301442">
    <property type="component" value="Chromosome"/>
</dbReference>
<keyword evidence="1" id="KW-1133">Transmembrane helix</keyword>
<evidence type="ECO:0000313" key="2">
    <source>
        <dbReference type="EMBL" id="WOH38582.1"/>
    </source>
</evidence>